<dbReference type="EMBL" id="CP023445">
    <property type="protein sequence ID" value="ATE53730.1"/>
    <property type="molecule type" value="Genomic_DNA"/>
</dbReference>
<sequence>MPLKHDEWFVPRRTTNGTTCVETRFTDDAVFVRNNLRPDAGTAVFTHEEWAVFVAGVRDGDYDV</sequence>
<organism evidence="2 3">
    <name type="scientific">Actinosynnema pretiosum</name>
    <dbReference type="NCBI Taxonomy" id="42197"/>
    <lineage>
        <taxon>Bacteria</taxon>
        <taxon>Bacillati</taxon>
        <taxon>Actinomycetota</taxon>
        <taxon>Actinomycetes</taxon>
        <taxon>Pseudonocardiales</taxon>
        <taxon>Pseudonocardiaceae</taxon>
        <taxon>Actinosynnema</taxon>
    </lineage>
</organism>
<proteinExistence type="predicted"/>
<dbReference type="AlphaFoldDB" id="A0A290Z3X4"/>
<name>A0A290Z3X4_9PSEU</name>
<dbReference type="RefSeq" id="WP_096492665.1">
    <property type="nucleotide sequence ID" value="NZ_CP023445.1"/>
</dbReference>
<keyword evidence="3" id="KW-1185">Reference proteome</keyword>
<dbReference type="KEGG" id="apre:CNX65_10855"/>
<dbReference type="Pfam" id="PF04149">
    <property type="entry name" value="DUF397"/>
    <property type="match status" value="1"/>
</dbReference>
<accession>A0A290Z3X4</accession>
<feature type="domain" description="DUF397" evidence="1">
    <location>
        <begin position="7"/>
        <end position="58"/>
    </location>
</feature>
<evidence type="ECO:0000313" key="2">
    <source>
        <dbReference type="EMBL" id="ATE53730.1"/>
    </source>
</evidence>
<evidence type="ECO:0000259" key="1">
    <source>
        <dbReference type="Pfam" id="PF04149"/>
    </source>
</evidence>
<dbReference type="Proteomes" id="UP000218505">
    <property type="component" value="Chromosome"/>
</dbReference>
<protein>
    <submittedName>
        <fullName evidence="2">DUF397 domain-containing protein</fullName>
    </submittedName>
</protein>
<evidence type="ECO:0000313" key="3">
    <source>
        <dbReference type="Proteomes" id="UP000218505"/>
    </source>
</evidence>
<reference evidence="2" key="1">
    <citation type="submission" date="2017-09" db="EMBL/GenBank/DDBJ databases">
        <title>Complete Genome Sequence of ansamitocin-producing Bacterium Actinosynnema pretiosum X47.</title>
        <authorList>
            <person name="Cao G."/>
            <person name="Zong G."/>
            <person name="Zhong C."/>
            <person name="Fu J."/>
        </authorList>
    </citation>
    <scope>NUCLEOTIDE SEQUENCE [LARGE SCALE GENOMIC DNA]</scope>
    <source>
        <strain evidence="2">X47</strain>
    </source>
</reference>
<dbReference type="InterPro" id="IPR007278">
    <property type="entry name" value="DUF397"/>
</dbReference>
<gene>
    <name evidence="2" type="ORF">CNX65_10855</name>
</gene>